<dbReference type="Pfam" id="PF13561">
    <property type="entry name" value="adh_short_C2"/>
    <property type="match status" value="1"/>
</dbReference>
<evidence type="ECO:0000256" key="1">
    <source>
        <dbReference type="ARBA" id="ARBA00006484"/>
    </source>
</evidence>
<dbReference type="SMART" id="SM00822">
    <property type="entry name" value="PKS_KR"/>
    <property type="match status" value="1"/>
</dbReference>
<dbReference type="PRINTS" id="PR00081">
    <property type="entry name" value="GDHRDH"/>
</dbReference>
<name>A0ABR8NXP1_9GAMM</name>
<feature type="domain" description="Ketoreductase" evidence="2">
    <location>
        <begin position="7"/>
        <end position="217"/>
    </location>
</feature>
<dbReference type="SUPFAM" id="SSF51735">
    <property type="entry name" value="NAD(P)-binding Rossmann-fold domains"/>
    <property type="match status" value="1"/>
</dbReference>
<comment type="caution">
    <text evidence="3">The sequence shown here is derived from an EMBL/GenBank/DDBJ whole genome shotgun (WGS) entry which is preliminary data.</text>
</comment>
<evidence type="ECO:0000313" key="3">
    <source>
        <dbReference type="EMBL" id="MBD5770817.1"/>
    </source>
</evidence>
<dbReference type="InterPro" id="IPR002347">
    <property type="entry name" value="SDR_fam"/>
</dbReference>
<comment type="similarity">
    <text evidence="1">Belongs to the short-chain dehydrogenases/reductases (SDR) family.</text>
</comment>
<organism evidence="3 4">
    <name type="scientific">Marinomonas colpomeniae</name>
    <dbReference type="NCBI Taxonomy" id="2774408"/>
    <lineage>
        <taxon>Bacteria</taxon>
        <taxon>Pseudomonadati</taxon>
        <taxon>Pseudomonadota</taxon>
        <taxon>Gammaproteobacteria</taxon>
        <taxon>Oceanospirillales</taxon>
        <taxon>Oceanospirillaceae</taxon>
        <taxon>Marinomonas</taxon>
    </lineage>
</organism>
<accession>A0ABR8NXP1</accession>
<dbReference type="InterPro" id="IPR057326">
    <property type="entry name" value="KR_dom"/>
</dbReference>
<reference evidence="3 4" key="1">
    <citation type="submission" date="2020-09" db="EMBL/GenBank/DDBJ databases">
        <title>Marinomonas sp. nov., isolated from the cysticercosis algae of Qingdao, China.</title>
        <authorList>
            <person name="Sun X."/>
        </authorList>
    </citation>
    <scope>NUCLEOTIDE SEQUENCE [LARGE SCALE GENOMIC DNA]</scope>
    <source>
        <strain evidence="3 4">SM2066</strain>
    </source>
</reference>
<sequence>MQNMSSKTILITGATSGIGLATAKQSLKLGHKVIITGRNQEKLDQVSKELGVKSYLADSADLTQIAELGKALQNDGVVLDGVVLNAGVFYPTSFEAATPENFDETIAINTKGPFFTLQALLPSLAATSSVVFTSSIVVYKGFAGCSVYAASKAAFESTIRVLNVELADRGVRINTFRPGITATDIHSKAGMSDEQQQETYDSLKSTPLGRELHPEDHVGTILYLLDEASSALRNAVIDVDGGFTL</sequence>
<protein>
    <submittedName>
        <fullName evidence="3">SDR family oxidoreductase</fullName>
    </submittedName>
</protein>
<dbReference type="Proteomes" id="UP000604161">
    <property type="component" value="Unassembled WGS sequence"/>
</dbReference>
<dbReference type="PANTHER" id="PTHR43975">
    <property type="entry name" value="ZGC:101858"/>
    <property type="match status" value="1"/>
</dbReference>
<dbReference type="CDD" id="cd05233">
    <property type="entry name" value="SDR_c"/>
    <property type="match status" value="1"/>
</dbReference>
<evidence type="ECO:0000313" key="4">
    <source>
        <dbReference type="Proteomes" id="UP000604161"/>
    </source>
</evidence>
<keyword evidence="4" id="KW-1185">Reference proteome</keyword>
<evidence type="ECO:0000259" key="2">
    <source>
        <dbReference type="SMART" id="SM00822"/>
    </source>
</evidence>
<dbReference type="Gene3D" id="3.40.50.720">
    <property type="entry name" value="NAD(P)-binding Rossmann-like Domain"/>
    <property type="match status" value="1"/>
</dbReference>
<dbReference type="InterPro" id="IPR036291">
    <property type="entry name" value="NAD(P)-bd_dom_sf"/>
</dbReference>
<dbReference type="PANTHER" id="PTHR43975:SF2">
    <property type="entry name" value="EG:BACR7A4.14 PROTEIN-RELATED"/>
    <property type="match status" value="1"/>
</dbReference>
<dbReference type="EMBL" id="JACYFC010000002">
    <property type="protein sequence ID" value="MBD5770817.1"/>
    <property type="molecule type" value="Genomic_DNA"/>
</dbReference>
<gene>
    <name evidence="3" type="ORF">IF202_07105</name>
</gene>
<proteinExistence type="inferred from homology"/>